<evidence type="ECO:0000256" key="3">
    <source>
        <dbReference type="ARBA" id="ARBA00023163"/>
    </source>
</evidence>
<dbReference type="PANTHER" id="PTHR47504">
    <property type="entry name" value="RIGHT ORIGIN-BINDING PROTEIN"/>
    <property type="match status" value="1"/>
</dbReference>
<dbReference type="PROSITE" id="PS01124">
    <property type="entry name" value="HTH_ARAC_FAMILY_2"/>
    <property type="match status" value="1"/>
</dbReference>
<keyword evidence="2" id="KW-0238">DNA-binding</keyword>
<dbReference type="SMART" id="SM00871">
    <property type="entry name" value="AraC_E_bind"/>
    <property type="match status" value="1"/>
</dbReference>
<protein>
    <submittedName>
        <fullName evidence="5">AraC family transcriptional regulator</fullName>
    </submittedName>
</protein>
<accession>A0ABS1T6Q0</accession>
<dbReference type="InterPro" id="IPR018060">
    <property type="entry name" value="HTH_AraC"/>
</dbReference>
<evidence type="ECO:0000313" key="5">
    <source>
        <dbReference type="EMBL" id="MBL4934341.1"/>
    </source>
</evidence>
<evidence type="ECO:0000256" key="2">
    <source>
        <dbReference type="ARBA" id="ARBA00023125"/>
    </source>
</evidence>
<sequence length="294" mass="33107">MDWITGLQKAIDYIETNILESIDYEEVAKCAYSSSFHFQRIFSLLTGMTVGEYIRNRRLTLAGIELSISKSKIIDVSLKYCYETPESFAKAFTRFHGVTPSAAREPGANLKSFSRLSVKIIMEGGDVMDYKIVKKEAFKVIGKARSFSNDNSISYAELPKFWSESYSDGTLETLIKLIKSSNQVIGNAVLGICDSVNSVDSKHFNYSIGVESDVNEVPDGYSIIEIPASTWAVFKCVGAMPNAIQDMWQKIYSEFFPQSDYEPTQGIDFEYYPEGDNSKADYISEIWLPVRKKA</sequence>
<dbReference type="Proteomes" id="UP000632377">
    <property type="component" value="Unassembled WGS sequence"/>
</dbReference>
<keyword evidence="1" id="KW-0805">Transcription regulation</keyword>
<dbReference type="SUPFAM" id="SSF46689">
    <property type="entry name" value="Homeodomain-like"/>
    <property type="match status" value="2"/>
</dbReference>
<keyword evidence="6" id="KW-1185">Reference proteome</keyword>
<dbReference type="InterPro" id="IPR029441">
    <property type="entry name" value="Cass2"/>
</dbReference>
<dbReference type="PANTHER" id="PTHR47504:SF5">
    <property type="entry name" value="RIGHT ORIGIN-BINDING PROTEIN"/>
    <property type="match status" value="1"/>
</dbReference>
<dbReference type="SUPFAM" id="SSF55136">
    <property type="entry name" value="Probable bacterial effector-binding domain"/>
    <property type="match status" value="1"/>
</dbReference>
<comment type="caution">
    <text evidence="5">The sequence shown here is derived from an EMBL/GenBank/DDBJ whole genome shotgun (WGS) entry which is preliminary data.</text>
</comment>
<dbReference type="InterPro" id="IPR050959">
    <property type="entry name" value="MarA-like"/>
</dbReference>
<dbReference type="SMART" id="SM00342">
    <property type="entry name" value="HTH_ARAC"/>
    <property type="match status" value="1"/>
</dbReference>
<name>A0ABS1T6Q0_9CLOT</name>
<evidence type="ECO:0000259" key="4">
    <source>
        <dbReference type="PROSITE" id="PS01124"/>
    </source>
</evidence>
<dbReference type="RefSeq" id="WP_202746982.1">
    <property type="nucleotide sequence ID" value="NZ_JAESWC010000001.1"/>
</dbReference>
<proteinExistence type="predicted"/>
<dbReference type="Gene3D" id="1.10.10.60">
    <property type="entry name" value="Homeodomain-like"/>
    <property type="match status" value="2"/>
</dbReference>
<evidence type="ECO:0000256" key="1">
    <source>
        <dbReference type="ARBA" id="ARBA00023015"/>
    </source>
</evidence>
<feature type="domain" description="HTH araC/xylS-type" evidence="4">
    <location>
        <begin position="8"/>
        <end position="106"/>
    </location>
</feature>
<dbReference type="InterPro" id="IPR009057">
    <property type="entry name" value="Homeodomain-like_sf"/>
</dbReference>
<reference evidence="5 6" key="1">
    <citation type="submission" date="2021-01" db="EMBL/GenBank/DDBJ databases">
        <title>Genome public.</title>
        <authorList>
            <person name="Liu C."/>
            <person name="Sun Q."/>
        </authorList>
    </citation>
    <scope>NUCLEOTIDE SEQUENCE [LARGE SCALE GENOMIC DNA]</scope>
    <source>
        <strain evidence="5 6">YIM B02515</strain>
    </source>
</reference>
<dbReference type="InterPro" id="IPR011256">
    <property type="entry name" value="Reg_factor_effector_dom_sf"/>
</dbReference>
<keyword evidence="3" id="KW-0804">Transcription</keyword>
<dbReference type="InterPro" id="IPR010499">
    <property type="entry name" value="AraC_E-bd"/>
</dbReference>
<dbReference type="Pfam" id="PF14526">
    <property type="entry name" value="Cass2"/>
    <property type="match status" value="1"/>
</dbReference>
<dbReference type="EMBL" id="JAESWC010000001">
    <property type="protein sequence ID" value="MBL4934341.1"/>
    <property type="molecule type" value="Genomic_DNA"/>
</dbReference>
<gene>
    <name evidence="5" type="ORF">JK636_01065</name>
</gene>
<dbReference type="Pfam" id="PF12833">
    <property type="entry name" value="HTH_18"/>
    <property type="match status" value="1"/>
</dbReference>
<organism evidence="5 6">
    <name type="scientific">Clostridium rhizosphaerae</name>
    <dbReference type="NCBI Taxonomy" id="2803861"/>
    <lineage>
        <taxon>Bacteria</taxon>
        <taxon>Bacillati</taxon>
        <taxon>Bacillota</taxon>
        <taxon>Clostridia</taxon>
        <taxon>Eubacteriales</taxon>
        <taxon>Clostridiaceae</taxon>
        <taxon>Clostridium</taxon>
    </lineage>
</organism>
<evidence type="ECO:0000313" key="6">
    <source>
        <dbReference type="Proteomes" id="UP000632377"/>
    </source>
</evidence>
<dbReference type="Gene3D" id="3.20.80.10">
    <property type="entry name" value="Regulatory factor, effector binding domain"/>
    <property type="match status" value="1"/>
</dbReference>